<proteinExistence type="predicted"/>
<feature type="compositionally biased region" description="Low complexity" evidence="1">
    <location>
        <begin position="598"/>
        <end position="612"/>
    </location>
</feature>
<evidence type="ECO:0000313" key="3">
    <source>
        <dbReference type="EMBL" id="AAK55475.1"/>
    </source>
</evidence>
<feature type="compositionally biased region" description="Pro residues" evidence="1">
    <location>
        <begin position="539"/>
        <end position="548"/>
    </location>
</feature>
<feature type="domain" description="Aminotransferase-like plant mobile" evidence="2">
    <location>
        <begin position="254"/>
        <end position="444"/>
    </location>
</feature>
<dbReference type="InterPro" id="IPR044824">
    <property type="entry name" value="MAIN-like"/>
</dbReference>
<evidence type="ECO:0000256" key="1">
    <source>
        <dbReference type="SAM" id="MobiDB-lite"/>
    </source>
</evidence>
<evidence type="ECO:0000259" key="2">
    <source>
        <dbReference type="Pfam" id="PF10536"/>
    </source>
</evidence>
<protein>
    <recommendedName>
        <fullName evidence="2">Aminotransferase-like plant mobile domain-containing protein</fullName>
    </recommendedName>
</protein>
<name>Q94LE6_ORYSJ</name>
<gene>
    <name evidence="3" type="ordered locus">Os03g28210</name>
</gene>
<evidence type="ECO:0000313" key="4">
    <source>
        <dbReference type="Proteomes" id="UP000000763"/>
    </source>
</evidence>
<dbReference type="PANTHER" id="PTHR46033:SF78">
    <property type="entry name" value="OS06G0232700 PROTEIN"/>
    <property type="match status" value="1"/>
</dbReference>
<feature type="region of interest" description="Disordered" evidence="1">
    <location>
        <begin position="654"/>
        <end position="691"/>
    </location>
</feature>
<dbReference type="EMBL" id="AC084295">
    <property type="protein sequence ID" value="AAK55475.1"/>
    <property type="molecule type" value="Genomic_DNA"/>
</dbReference>
<sequence length="691" mass="76440">MAYDTPALLNRGIDRNHRSFLSAVEGAQLGTFRPRTSREWLRVDPRHVPWYAYVHISTQLCFVLYLCLKFALYRLRAADLLPLCRLVEAAADDRDPAKRWDADRSLLAALVDRWRPETHTFHLPCGEMAPTLQDVSYLLGLPLAGAPVGPVDGVFGWKEDITARFEQVMRLPHLGPANTLPPYSTVGPSKAWLLQFTADLLHPDADDNSVRRSLEAYLLWLFGWVMFTSTHGHAVDFRLVHYARSIADAQPQDLWAAERFAIGRPVVDSAPYGVGRSAQWPEDGPTMGTYWCRRGRRYAHVQVRRGYPDFVFEFDRLQPSDVIWEPYTEEAVAARAPLGLSSLCTRDQAYWLTILPMVFDIFVEPHCPQRVMRQFGLRQVFPGNVQPTVLPADHSLTRRGQLAGALWAPRVQQYIDDWVLATEEVINELFPHTEENYRDYLRWYLPRTRARVTFTPDAPEPHVAAVTDAYPTHRDRDYFVGADAARDISADITAVQVRLNRGLHLTDVEQRVTFDRMQEKMRAVMRVFSCRSAVDVVPPAGPVQPRPRAPTVGAGPRPTVPVSHGTAQPRGPRLPSSAPSFGAVRPTAPVSHGPRLPSSAFTGTTGASASSAGAFATSSGAFASSSSHGASIPRPHGFAAGIFGTGASSSHAAWRSSRGAHSGAARGHTCTGRTGWPCRTPGPTHVLPGAH</sequence>
<reference evidence="4" key="1">
    <citation type="journal article" date="2005" name="Nature">
        <title>The map-based sequence of the rice genome.</title>
        <authorList>
            <consortium name="International rice genome sequencing project (IRGSP)"/>
            <person name="Matsumoto T."/>
            <person name="Wu J."/>
            <person name="Kanamori H."/>
            <person name="Katayose Y."/>
            <person name="Fujisawa M."/>
            <person name="Namiki N."/>
            <person name="Mizuno H."/>
            <person name="Yamamoto K."/>
            <person name="Antonio B.A."/>
            <person name="Baba T."/>
            <person name="Sakata K."/>
            <person name="Nagamura Y."/>
            <person name="Aoki H."/>
            <person name="Arikawa K."/>
            <person name="Arita K."/>
            <person name="Bito T."/>
            <person name="Chiden Y."/>
            <person name="Fujitsuka N."/>
            <person name="Fukunaka R."/>
            <person name="Hamada M."/>
            <person name="Harada C."/>
            <person name="Hayashi A."/>
            <person name="Hijishita S."/>
            <person name="Honda M."/>
            <person name="Hosokawa S."/>
            <person name="Ichikawa Y."/>
            <person name="Idonuma A."/>
            <person name="Iijima M."/>
            <person name="Ikeda M."/>
            <person name="Ikeno M."/>
            <person name="Ito K."/>
            <person name="Ito S."/>
            <person name="Ito T."/>
            <person name="Ito Y."/>
            <person name="Ito Y."/>
            <person name="Iwabuchi A."/>
            <person name="Kamiya K."/>
            <person name="Karasawa W."/>
            <person name="Kurita K."/>
            <person name="Katagiri S."/>
            <person name="Kikuta A."/>
            <person name="Kobayashi H."/>
            <person name="Kobayashi N."/>
            <person name="Machita K."/>
            <person name="Maehara T."/>
            <person name="Masukawa M."/>
            <person name="Mizubayashi T."/>
            <person name="Mukai Y."/>
            <person name="Nagasaki H."/>
            <person name="Nagata Y."/>
            <person name="Naito S."/>
            <person name="Nakashima M."/>
            <person name="Nakama Y."/>
            <person name="Nakamichi Y."/>
            <person name="Nakamura M."/>
            <person name="Meguro A."/>
            <person name="Negishi M."/>
            <person name="Ohta I."/>
            <person name="Ohta T."/>
            <person name="Okamoto M."/>
            <person name="Ono N."/>
            <person name="Saji S."/>
            <person name="Sakaguchi M."/>
            <person name="Sakai K."/>
            <person name="Shibata M."/>
            <person name="Shimokawa T."/>
            <person name="Song J."/>
            <person name="Takazaki Y."/>
            <person name="Terasawa K."/>
            <person name="Tsugane M."/>
            <person name="Tsuji K."/>
            <person name="Ueda S."/>
            <person name="Waki K."/>
            <person name="Yamagata H."/>
            <person name="Yamamoto M."/>
            <person name="Yamamoto S."/>
            <person name="Yamane H."/>
            <person name="Yoshiki S."/>
            <person name="Yoshihara R."/>
            <person name="Yukawa K."/>
            <person name="Zhong H."/>
            <person name="Yano M."/>
            <person name="Yuan Q."/>
            <person name="Ouyang S."/>
            <person name="Liu J."/>
            <person name="Jones K.M."/>
            <person name="Gansberger K."/>
            <person name="Moffat K."/>
            <person name="Hill J."/>
            <person name="Bera J."/>
            <person name="Fadrosh D."/>
            <person name="Jin S."/>
            <person name="Johri S."/>
            <person name="Kim M."/>
            <person name="Overton L."/>
            <person name="Reardon M."/>
            <person name="Tsitrin T."/>
            <person name="Vuong H."/>
            <person name="Weaver B."/>
            <person name="Ciecko A."/>
            <person name="Tallon L."/>
            <person name="Jackson J."/>
            <person name="Pai G."/>
            <person name="Aken S.V."/>
            <person name="Utterback T."/>
            <person name="Reidmuller S."/>
            <person name="Feldblyum T."/>
            <person name="Hsiao J."/>
            <person name="Zismann V."/>
            <person name="Iobst S."/>
            <person name="de Vazeille A.R."/>
            <person name="Buell C.R."/>
            <person name="Ying K."/>
            <person name="Li Y."/>
            <person name="Lu T."/>
            <person name="Huang Y."/>
            <person name="Zhao Q."/>
            <person name="Feng Q."/>
            <person name="Zhang L."/>
            <person name="Zhu J."/>
            <person name="Weng Q."/>
            <person name="Mu J."/>
            <person name="Lu Y."/>
            <person name="Fan D."/>
            <person name="Liu Y."/>
            <person name="Guan J."/>
            <person name="Zhang Y."/>
            <person name="Yu S."/>
            <person name="Liu X."/>
            <person name="Zhang Y."/>
            <person name="Hong G."/>
            <person name="Han B."/>
            <person name="Choisne N."/>
            <person name="Demange N."/>
            <person name="Orjeda G."/>
            <person name="Samain S."/>
            <person name="Cattolico L."/>
            <person name="Pelletier E."/>
            <person name="Couloux A."/>
            <person name="Segurens B."/>
            <person name="Wincker P."/>
            <person name="D'Hont A."/>
            <person name="Scarpelli C."/>
            <person name="Weissenbach J."/>
            <person name="Salanoubat M."/>
            <person name="Quetier F."/>
            <person name="Yu Y."/>
            <person name="Kim H.R."/>
            <person name="Rambo T."/>
            <person name="Currie J."/>
            <person name="Collura K."/>
            <person name="Luo M."/>
            <person name="Yang T."/>
            <person name="Ammiraju J.S.S."/>
            <person name="Engler F."/>
            <person name="Soderlund C."/>
            <person name="Wing R.A."/>
            <person name="Palmer L.E."/>
            <person name="de la Bastide M."/>
            <person name="Spiegel L."/>
            <person name="Nascimento L."/>
            <person name="Zutavern T."/>
            <person name="O'Shaughnessy A."/>
            <person name="Dike S."/>
            <person name="Dedhia N."/>
            <person name="Preston R."/>
            <person name="Balija V."/>
            <person name="McCombie W.R."/>
            <person name="Chow T."/>
            <person name="Chen H."/>
            <person name="Chung M."/>
            <person name="Chen C."/>
            <person name="Shaw J."/>
            <person name="Wu H."/>
            <person name="Hsiao K."/>
            <person name="Chao Y."/>
            <person name="Chu M."/>
            <person name="Cheng C."/>
            <person name="Hour A."/>
            <person name="Lee P."/>
            <person name="Lin S."/>
            <person name="Lin Y."/>
            <person name="Liou J."/>
            <person name="Liu S."/>
            <person name="Hsing Y."/>
            <person name="Raghuvanshi S."/>
            <person name="Mohanty A."/>
            <person name="Bharti A.K."/>
            <person name="Gaur A."/>
            <person name="Gupta V."/>
            <person name="Kumar D."/>
            <person name="Ravi V."/>
            <person name="Vij S."/>
            <person name="Kapur A."/>
            <person name="Khurana P."/>
            <person name="Khurana P."/>
            <person name="Khurana J.P."/>
            <person name="Tyagi A.K."/>
            <person name="Gaikwad K."/>
            <person name="Singh A."/>
            <person name="Dalal V."/>
            <person name="Srivastava S."/>
            <person name="Dixit A."/>
            <person name="Pal A.K."/>
            <person name="Ghazi I.A."/>
            <person name="Yadav M."/>
            <person name="Pandit A."/>
            <person name="Bhargava A."/>
            <person name="Sureshbabu K."/>
            <person name="Batra K."/>
            <person name="Sharma T.R."/>
            <person name="Mohapatra T."/>
            <person name="Singh N.K."/>
            <person name="Messing J."/>
            <person name="Nelson A.B."/>
            <person name="Fuks G."/>
            <person name="Kavchok S."/>
            <person name="Keizer G."/>
            <person name="Linton E."/>
            <person name="Llaca V."/>
            <person name="Song R."/>
            <person name="Tanyolac B."/>
            <person name="Young S."/>
            <person name="Ho-Il K."/>
            <person name="Hahn J.H."/>
            <person name="Sangsakoo G."/>
            <person name="Vanavichit A."/>
            <person name="de Mattos Luiz.A.T."/>
            <person name="Zimmer P.D."/>
            <person name="Malone G."/>
            <person name="Dellagostin O."/>
            <person name="de Oliveira A.C."/>
            <person name="Bevan M."/>
            <person name="Bancroft I."/>
            <person name="Minx P."/>
            <person name="Cordum H."/>
            <person name="Wilson R."/>
            <person name="Cheng Z."/>
            <person name="Jin W."/>
            <person name="Jiang J."/>
            <person name="Leong S.A."/>
            <person name="Iwama H."/>
            <person name="Gojobori T."/>
            <person name="Itoh T."/>
            <person name="Niimura Y."/>
            <person name="Fujii Y."/>
            <person name="Habara T."/>
            <person name="Sakai H."/>
            <person name="Sato Y."/>
            <person name="Wilson G."/>
            <person name="Kumar K."/>
            <person name="McCouch S."/>
            <person name="Juretic N."/>
            <person name="Hoen D."/>
            <person name="Wright S."/>
            <person name="Bruskiewich R."/>
            <person name="Bureau T."/>
            <person name="Miyao A."/>
            <person name="Hirochika H."/>
            <person name="Nishikawa T."/>
            <person name="Kadowaki K."/>
            <person name="Sugiura M."/>
            <person name="Burr B."/>
            <person name="Sasaki T."/>
        </authorList>
    </citation>
    <scope>NUCLEOTIDE SEQUENCE [LARGE SCALE GENOMIC DNA]</scope>
    <source>
        <strain evidence="4">cv. Nipponbare</strain>
    </source>
</reference>
<organism evidence="3 4">
    <name type="scientific">Oryza sativa subsp. japonica</name>
    <name type="common">Rice</name>
    <dbReference type="NCBI Taxonomy" id="39947"/>
    <lineage>
        <taxon>Eukaryota</taxon>
        <taxon>Viridiplantae</taxon>
        <taxon>Streptophyta</taxon>
        <taxon>Embryophyta</taxon>
        <taxon>Tracheophyta</taxon>
        <taxon>Spermatophyta</taxon>
        <taxon>Magnoliopsida</taxon>
        <taxon>Liliopsida</taxon>
        <taxon>Poales</taxon>
        <taxon>Poaceae</taxon>
        <taxon>BOP clade</taxon>
        <taxon>Oryzoideae</taxon>
        <taxon>Oryzeae</taxon>
        <taxon>Oryzinae</taxon>
        <taxon>Oryza</taxon>
        <taxon>Oryza sativa</taxon>
    </lineage>
</organism>
<dbReference type="Proteomes" id="UP000000763">
    <property type="component" value="Chromosome 3"/>
</dbReference>
<dbReference type="PANTHER" id="PTHR46033">
    <property type="entry name" value="PROTEIN MAIN-LIKE 2"/>
    <property type="match status" value="1"/>
</dbReference>
<feature type="compositionally biased region" description="Low complexity" evidence="1">
    <location>
        <begin position="654"/>
        <end position="668"/>
    </location>
</feature>
<dbReference type="AlphaFoldDB" id="Q94LE6"/>
<dbReference type="GO" id="GO:0010073">
    <property type="term" value="P:meristem maintenance"/>
    <property type="evidence" value="ECO:0007669"/>
    <property type="project" value="InterPro"/>
</dbReference>
<feature type="region of interest" description="Disordered" evidence="1">
    <location>
        <begin position="539"/>
        <end position="612"/>
    </location>
</feature>
<feature type="domain" description="Aminotransferase-like plant mobile" evidence="2">
    <location>
        <begin position="102"/>
        <end position="250"/>
    </location>
</feature>
<dbReference type="Pfam" id="PF10536">
    <property type="entry name" value="PMD"/>
    <property type="match status" value="2"/>
</dbReference>
<reference evidence="4" key="2">
    <citation type="journal article" date="2008" name="Nucleic Acids Res.">
        <title>The rice annotation project database (RAP-DB): 2008 update.</title>
        <authorList>
            <consortium name="The rice annotation project (RAP)"/>
        </authorList>
    </citation>
    <scope>GENOME REANNOTATION</scope>
    <source>
        <strain evidence="4">cv. Nipponbare</strain>
    </source>
</reference>
<accession>Q94LE6</accession>
<dbReference type="InterPro" id="IPR019557">
    <property type="entry name" value="AminoTfrase-like_pln_mobile"/>
</dbReference>